<evidence type="ECO:0000256" key="10">
    <source>
        <dbReference type="RuleBase" id="RU003376"/>
    </source>
</evidence>
<evidence type="ECO:0000256" key="2">
    <source>
        <dbReference type="ARBA" id="ARBA00010581"/>
    </source>
</evidence>
<dbReference type="PROSITE" id="PS50253">
    <property type="entry name" value="COX3"/>
    <property type="match status" value="1"/>
</dbReference>
<evidence type="ECO:0000259" key="12">
    <source>
        <dbReference type="PROSITE" id="PS50253"/>
    </source>
</evidence>
<evidence type="ECO:0000256" key="7">
    <source>
        <dbReference type="ARBA" id="ARBA00023136"/>
    </source>
</evidence>
<evidence type="ECO:0000256" key="9">
    <source>
        <dbReference type="ARBA" id="ARBA00031625"/>
    </source>
</evidence>
<comment type="similarity">
    <text evidence="2 10">Belongs to the cytochrome c oxidase subunit 3 family.</text>
</comment>
<feature type="domain" description="Heme-copper oxidase subunit III family profile" evidence="12">
    <location>
        <begin position="4"/>
        <end position="265"/>
    </location>
</feature>
<dbReference type="Proteomes" id="UP000256845">
    <property type="component" value="Unassembled WGS sequence"/>
</dbReference>
<dbReference type="InterPro" id="IPR033945">
    <property type="entry name" value="Cyt_c_oxase_su3_dom"/>
</dbReference>
<dbReference type="SUPFAM" id="SSF81452">
    <property type="entry name" value="Cytochrome c oxidase subunit III-like"/>
    <property type="match status" value="1"/>
</dbReference>
<keyword evidence="7 11" id="KW-0472">Membrane</keyword>
<evidence type="ECO:0000313" key="14">
    <source>
        <dbReference type="Proteomes" id="UP000256845"/>
    </source>
</evidence>
<keyword evidence="14" id="KW-1185">Reference proteome</keyword>
<evidence type="ECO:0000256" key="4">
    <source>
        <dbReference type="ARBA" id="ARBA00022692"/>
    </source>
</evidence>
<dbReference type="Gene3D" id="1.10.287.70">
    <property type="match status" value="1"/>
</dbReference>
<dbReference type="InterPro" id="IPR024791">
    <property type="entry name" value="Cyt_c/ubiquinol_Oxase_su3"/>
</dbReference>
<accession>A0A3D9HN56</accession>
<keyword evidence="6 11" id="KW-1133">Transmembrane helix</keyword>
<dbReference type="OrthoDB" id="9810850at2"/>
<dbReference type="PANTHER" id="PTHR11403">
    <property type="entry name" value="CYTOCHROME C OXIDASE SUBUNIT III"/>
    <property type="match status" value="1"/>
</dbReference>
<dbReference type="AlphaFoldDB" id="A0A3D9HN56"/>
<gene>
    <name evidence="13" type="ORF">DFP90_104107</name>
</gene>
<comment type="caution">
    <text evidence="13">The sequence shown here is derived from an EMBL/GenBank/DDBJ whole genome shotgun (WGS) entry which is preliminary data.</text>
</comment>
<evidence type="ECO:0000256" key="3">
    <source>
        <dbReference type="ARBA" id="ARBA00012949"/>
    </source>
</evidence>
<evidence type="ECO:0000313" key="13">
    <source>
        <dbReference type="EMBL" id="RED50835.1"/>
    </source>
</evidence>
<feature type="transmembrane region" description="Helical" evidence="11">
    <location>
        <begin position="197"/>
        <end position="224"/>
    </location>
</feature>
<dbReference type="Gene3D" id="1.20.120.80">
    <property type="entry name" value="Cytochrome c oxidase, subunit III, four-helix bundle"/>
    <property type="match status" value="1"/>
</dbReference>
<proteinExistence type="inferred from homology"/>
<evidence type="ECO:0000256" key="11">
    <source>
        <dbReference type="SAM" id="Phobius"/>
    </source>
</evidence>
<dbReference type="EMBL" id="QRDW01000004">
    <property type="protein sequence ID" value="RED50835.1"/>
    <property type="molecule type" value="Genomic_DNA"/>
</dbReference>
<feature type="transmembrane region" description="Helical" evidence="11">
    <location>
        <begin position="244"/>
        <end position="264"/>
    </location>
</feature>
<dbReference type="EC" id="7.1.1.9" evidence="3"/>
<evidence type="ECO:0000256" key="6">
    <source>
        <dbReference type="ARBA" id="ARBA00022989"/>
    </source>
</evidence>
<dbReference type="CDD" id="cd01665">
    <property type="entry name" value="Cyt_c_Oxidase_III"/>
    <property type="match status" value="1"/>
</dbReference>
<evidence type="ECO:0000256" key="1">
    <source>
        <dbReference type="ARBA" id="ARBA00004141"/>
    </source>
</evidence>
<dbReference type="Pfam" id="PF00510">
    <property type="entry name" value="COX3"/>
    <property type="match status" value="1"/>
</dbReference>
<keyword evidence="4 10" id="KW-0812">Transmembrane</keyword>
<feature type="transmembrane region" description="Helical" evidence="11">
    <location>
        <begin position="157"/>
        <end position="177"/>
    </location>
</feature>
<evidence type="ECO:0000256" key="5">
    <source>
        <dbReference type="ARBA" id="ARBA00022967"/>
    </source>
</evidence>
<reference evidence="13 14" key="1">
    <citation type="submission" date="2018-07" db="EMBL/GenBank/DDBJ databases">
        <title>Genomic Encyclopedia of Type Strains, Phase III (KMG-III): the genomes of soil and plant-associated and newly described type strains.</title>
        <authorList>
            <person name="Whitman W."/>
        </authorList>
    </citation>
    <scope>NUCLEOTIDE SEQUENCE [LARGE SCALE GENOMIC DNA]</scope>
    <source>
        <strain evidence="13 14">CECT 8488</strain>
    </source>
</reference>
<protein>
    <recommendedName>
        <fullName evidence="3">cytochrome-c oxidase</fullName>
        <ecNumber evidence="3">7.1.1.9</ecNumber>
    </recommendedName>
    <alternativeName>
        <fullName evidence="8">Cytochrome aa3 subunit 3</fullName>
    </alternativeName>
    <alternativeName>
        <fullName evidence="9">Cytochrome c oxidase polypeptide III</fullName>
    </alternativeName>
</protein>
<dbReference type="InterPro" id="IPR013833">
    <property type="entry name" value="Cyt_c_oxidase_su3_a-hlx"/>
</dbReference>
<name>A0A3D9HN56_9PROT</name>
<organism evidence="13 14">
    <name type="scientific">Aestuariispira insulae</name>
    <dbReference type="NCBI Taxonomy" id="1461337"/>
    <lineage>
        <taxon>Bacteria</taxon>
        <taxon>Pseudomonadati</taxon>
        <taxon>Pseudomonadota</taxon>
        <taxon>Alphaproteobacteria</taxon>
        <taxon>Rhodospirillales</taxon>
        <taxon>Kiloniellaceae</taxon>
        <taxon>Aestuariispira</taxon>
    </lineage>
</organism>
<comment type="subcellular location">
    <subcellularLocation>
        <location evidence="10">Cell membrane</location>
        <topology evidence="10">Multi-pass membrane protein</topology>
    </subcellularLocation>
    <subcellularLocation>
        <location evidence="1">Membrane</location>
        <topology evidence="1">Multi-pass membrane protein</topology>
    </subcellularLocation>
</comment>
<dbReference type="RefSeq" id="WP_115936634.1">
    <property type="nucleotide sequence ID" value="NZ_QRDW01000004.1"/>
</dbReference>
<feature type="transmembrane region" description="Helical" evidence="11">
    <location>
        <begin position="41"/>
        <end position="58"/>
    </location>
</feature>
<keyword evidence="5" id="KW-1278">Translocase</keyword>
<dbReference type="GO" id="GO:0005886">
    <property type="term" value="C:plasma membrane"/>
    <property type="evidence" value="ECO:0007669"/>
    <property type="project" value="UniProtKB-SubCell"/>
</dbReference>
<evidence type="ECO:0000256" key="8">
    <source>
        <dbReference type="ARBA" id="ARBA00031400"/>
    </source>
</evidence>
<dbReference type="PANTHER" id="PTHR11403:SF7">
    <property type="entry name" value="CYTOCHROME C OXIDASE SUBUNIT 3"/>
    <property type="match status" value="1"/>
</dbReference>
<feature type="transmembrane region" description="Helical" evidence="11">
    <location>
        <begin position="122"/>
        <end position="145"/>
    </location>
</feature>
<sequence>MSKAMDEFHLVRPSPWPFVGSISALVAAIGLVYFMHNETPWLLLAGLAGVIFTMFVWWRDVIMEAYKENAHSTRVRVGLRLGVALFIVSEVMFFVAFFWAFFWQGGLNPVTEVWPPENIETFNPWGLPLINTVILITSGVVLMWGAKGIKNGNKGQLMTGIGLAALLGFIFIGLQAYEYSEAAFALGEDFFDEDTIYPSTFFLATGFHGFHVFVGAVFLLVCFFRAKDGHFTEEGHVGLEAAEWYWHFVDVVWVFLFIFVYVVYQ</sequence>
<dbReference type="InterPro" id="IPR035973">
    <property type="entry name" value="Cyt_c_oxidase_su3-like_sf"/>
</dbReference>
<dbReference type="InterPro" id="IPR000298">
    <property type="entry name" value="Cyt_c_oxidase-like_su3"/>
</dbReference>
<feature type="transmembrane region" description="Helical" evidence="11">
    <location>
        <begin position="79"/>
        <end position="102"/>
    </location>
</feature>
<dbReference type="GO" id="GO:0004129">
    <property type="term" value="F:cytochrome-c oxidase activity"/>
    <property type="evidence" value="ECO:0007669"/>
    <property type="project" value="UniProtKB-EC"/>
</dbReference>
<feature type="transmembrane region" description="Helical" evidence="11">
    <location>
        <begin position="16"/>
        <end position="35"/>
    </location>
</feature>
<dbReference type="GO" id="GO:0019646">
    <property type="term" value="P:aerobic electron transport chain"/>
    <property type="evidence" value="ECO:0007669"/>
    <property type="project" value="InterPro"/>
</dbReference>